<reference evidence="6" key="2">
    <citation type="submission" date="2012-11" db="EMBL/GenBank/DDBJ databases">
        <authorList>
            <person name="Kuo A."/>
            <person name="Curtis B.A."/>
            <person name="Tanifuji G."/>
            <person name="Burki F."/>
            <person name="Gruber A."/>
            <person name="Irimia M."/>
            <person name="Maruyama S."/>
            <person name="Arias M.C."/>
            <person name="Ball S.G."/>
            <person name="Gile G.H."/>
            <person name="Hirakawa Y."/>
            <person name="Hopkins J.F."/>
            <person name="Rensing S.A."/>
            <person name="Schmutz J."/>
            <person name="Symeonidi A."/>
            <person name="Elias M."/>
            <person name="Eveleigh R.J."/>
            <person name="Herman E.K."/>
            <person name="Klute M.J."/>
            <person name="Nakayama T."/>
            <person name="Obornik M."/>
            <person name="Reyes-Prieto A."/>
            <person name="Armbrust E.V."/>
            <person name="Aves S.J."/>
            <person name="Beiko R.G."/>
            <person name="Coutinho P."/>
            <person name="Dacks J.B."/>
            <person name="Durnford D.G."/>
            <person name="Fast N.M."/>
            <person name="Green B.R."/>
            <person name="Grisdale C."/>
            <person name="Hempe F."/>
            <person name="Henrissat B."/>
            <person name="Hoppner M.P."/>
            <person name="Ishida K.-I."/>
            <person name="Kim E."/>
            <person name="Koreny L."/>
            <person name="Kroth P.G."/>
            <person name="Liu Y."/>
            <person name="Malik S.-B."/>
            <person name="Maier U.G."/>
            <person name="McRose D."/>
            <person name="Mock T."/>
            <person name="Neilson J.A."/>
            <person name="Onodera N.T."/>
            <person name="Poole A.M."/>
            <person name="Pritham E.J."/>
            <person name="Richards T.A."/>
            <person name="Rocap G."/>
            <person name="Roy S.W."/>
            <person name="Sarai C."/>
            <person name="Schaack S."/>
            <person name="Shirato S."/>
            <person name="Slamovits C.H."/>
            <person name="Spencer D.F."/>
            <person name="Suzuki S."/>
            <person name="Worden A.Z."/>
            <person name="Zauner S."/>
            <person name="Barry K."/>
            <person name="Bell C."/>
            <person name="Bharti A.K."/>
            <person name="Crow J.A."/>
            <person name="Grimwood J."/>
            <person name="Kramer R."/>
            <person name="Lindquist E."/>
            <person name="Lucas S."/>
            <person name="Salamov A."/>
            <person name="McFadden G.I."/>
            <person name="Lane C.E."/>
            <person name="Keeling P.J."/>
            <person name="Gray M.W."/>
            <person name="Grigoriev I.V."/>
            <person name="Archibald J.M."/>
        </authorList>
    </citation>
    <scope>NUCLEOTIDE SEQUENCE</scope>
    <source>
        <strain evidence="6">CCMP2712</strain>
    </source>
</reference>
<feature type="domain" description="HTH CENPB-type" evidence="3">
    <location>
        <begin position="173"/>
        <end position="240"/>
    </location>
</feature>
<name>L1IFA8_GUITC</name>
<evidence type="ECO:0000256" key="1">
    <source>
        <dbReference type="ARBA" id="ARBA00023125"/>
    </source>
</evidence>
<feature type="region of interest" description="Disordered" evidence="2">
    <location>
        <begin position="67"/>
        <end position="103"/>
    </location>
</feature>
<dbReference type="EnsemblProtists" id="EKX34757">
    <property type="protein sequence ID" value="EKX34757"/>
    <property type="gene ID" value="GUITHDRAFT_119066"/>
</dbReference>
<dbReference type="OrthoDB" id="10047893at2759"/>
<evidence type="ECO:0000313" key="5">
    <source>
        <dbReference type="EnsemblProtists" id="EKX34757"/>
    </source>
</evidence>
<accession>L1IFA8</accession>
<keyword evidence="1" id="KW-0238">DNA-binding</keyword>
<dbReference type="InterPro" id="IPR009057">
    <property type="entry name" value="Homeodomain-like_sf"/>
</dbReference>
<dbReference type="Gene3D" id="1.10.10.60">
    <property type="entry name" value="Homeodomain-like"/>
    <property type="match status" value="2"/>
</dbReference>
<dbReference type="Pfam" id="PF03221">
    <property type="entry name" value="HTH_Tnp_Tc5"/>
    <property type="match status" value="1"/>
</dbReference>
<dbReference type="SUPFAM" id="SSF46689">
    <property type="entry name" value="Homeodomain-like"/>
    <property type="match status" value="1"/>
</dbReference>
<dbReference type="GO" id="GO:0003677">
    <property type="term" value="F:DNA binding"/>
    <property type="evidence" value="ECO:0007669"/>
    <property type="project" value="UniProtKB-KW"/>
</dbReference>
<dbReference type="Proteomes" id="UP000011087">
    <property type="component" value="Unassembled WGS sequence"/>
</dbReference>
<gene>
    <name evidence="4" type="ORF">GUITHDRAFT_119066</name>
</gene>
<dbReference type="KEGG" id="gtt:GUITHDRAFT_119066"/>
<dbReference type="AlphaFoldDB" id="L1IFA8"/>
<dbReference type="InterPro" id="IPR006600">
    <property type="entry name" value="HTH_CenpB_DNA-bd_dom"/>
</dbReference>
<dbReference type="RefSeq" id="XP_005821737.1">
    <property type="nucleotide sequence ID" value="XM_005821680.1"/>
</dbReference>
<dbReference type="HOGENOM" id="CLU_1028357_0_0_1"/>
<evidence type="ECO:0000256" key="2">
    <source>
        <dbReference type="SAM" id="MobiDB-lite"/>
    </source>
</evidence>
<evidence type="ECO:0000313" key="4">
    <source>
        <dbReference type="EMBL" id="EKX34757.1"/>
    </source>
</evidence>
<dbReference type="PROSITE" id="PS51253">
    <property type="entry name" value="HTH_CENPB"/>
    <property type="match status" value="1"/>
</dbReference>
<evidence type="ECO:0000313" key="6">
    <source>
        <dbReference type="Proteomes" id="UP000011087"/>
    </source>
</evidence>
<reference evidence="5" key="3">
    <citation type="submission" date="2016-03" db="UniProtKB">
        <authorList>
            <consortium name="EnsemblProtists"/>
        </authorList>
    </citation>
    <scope>IDENTIFICATION</scope>
</reference>
<dbReference type="GeneID" id="17291499"/>
<keyword evidence="6" id="KW-1185">Reference proteome</keyword>
<proteinExistence type="predicted"/>
<protein>
    <recommendedName>
        <fullName evidence="3">HTH CENPB-type domain-containing protein</fullName>
    </recommendedName>
</protein>
<sequence>MTALLLFETTASCPLESDPFSSSFLLFHDCQDCATFERAPSDPIHRVLYGEHGTSFDQEILSRPLPPEGIEAIPLAPAHSRGSSPSPVPQAPRSGSSSWTESRKASHSLSCRSKTKLTIAEKLAIAQDHECNRTPQAVLAARYGKSKSAISKILRPENIARLRSIHSVGVEASQSCCARTHNLELERRLHEFVEANLDDKQWRKQTRKRAGEIARELGVEGFVASKGWCNRFIKRHGFER</sequence>
<organism evidence="4">
    <name type="scientific">Guillardia theta (strain CCMP2712)</name>
    <name type="common">Cryptophyte</name>
    <dbReference type="NCBI Taxonomy" id="905079"/>
    <lineage>
        <taxon>Eukaryota</taxon>
        <taxon>Cryptophyceae</taxon>
        <taxon>Pyrenomonadales</taxon>
        <taxon>Geminigeraceae</taxon>
        <taxon>Guillardia</taxon>
    </lineage>
</organism>
<dbReference type="PaxDb" id="55529-EKX34757"/>
<reference evidence="4 6" key="1">
    <citation type="journal article" date="2012" name="Nature">
        <title>Algal genomes reveal evolutionary mosaicism and the fate of nucleomorphs.</title>
        <authorList>
            <consortium name="DOE Joint Genome Institute"/>
            <person name="Curtis B.A."/>
            <person name="Tanifuji G."/>
            <person name="Burki F."/>
            <person name="Gruber A."/>
            <person name="Irimia M."/>
            <person name="Maruyama S."/>
            <person name="Arias M.C."/>
            <person name="Ball S.G."/>
            <person name="Gile G.H."/>
            <person name="Hirakawa Y."/>
            <person name="Hopkins J.F."/>
            <person name="Kuo A."/>
            <person name="Rensing S.A."/>
            <person name="Schmutz J."/>
            <person name="Symeonidi A."/>
            <person name="Elias M."/>
            <person name="Eveleigh R.J."/>
            <person name="Herman E.K."/>
            <person name="Klute M.J."/>
            <person name="Nakayama T."/>
            <person name="Obornik M."/>
            <person name="Reyes-Prieto A."/>
            <person name="Armbrust E.V."/>
            <person name="Aves S.J."/>
            <person name="Beiko R.G."/>
            <person name="Coutinho P."/>
            <person name="Dacks J.B."/>
            <person name="Durnford D.G."/>
            <person name="Fast N.M."/>
            <person name="Green B.R."/>
            <person name="Grisdale C.J."/>
            <person name="Hempel F."/>
            <person name="Henrissat B."/>
            <person name="Hoppner M.P."/>
            <person name="Ishida K."/>
            <person name="Kim E."/>
            <person name="Koreny L."/>
            <person name="Kroth P.G."/>
            <person name="Liu Y."/>
            <person name="Malik S.B."/>
            <person name="Maier U.G."/>
            <person name="McRose D."/>
            <person name="Mock T."/>
            <person name="Neilson J.A."/>
            <person name="Onodera N.T."/>
            <person name="Poole A.M."/>
            <person name="Pritham E.J."/>
            <person name="Richards T.A."/>
            <person name="Rocap G."/>
            <person name="Roy S.W."/>
            <person name="Sarai C."/>
            <person name="Schaack S."/>
            <person name="Shirato S."/>
            <person name="Slamovits C.H."/>
            <person name="Spencer D.F."/>
            <person name="Suzuki S."/>
            <person name="Worden A.Z."/>
            <person name="Zauner S."/>
            <person name="Barry K."/>
            <person name="Bell C."/>
            <person name="Bharti A.K."/>
            <person name="Crow J.A."/>
            <person name="Grimwood J."/>
            <person name="Kramer R."/>
            <person name="Lindquist E."/>
            <person name="Lucas S."/>
            <person name="Salamov A."/>
            <person name="McFadden G.I."/>
            <person name="Lane C.E."/>
            <person name="Keeling P.J."/>
            <person name="Gray M.W."/>
            <person name="Grigoriev I.V."/>
            <person name="Archibald J.M."/>
        </authorList>
    </citation>
    <scope>NUCLEOTIDE SEQUENCE</scope>
    <source>
        <strain evidence="4 6">CCMP2712</strain>
    </source>
</reference>
<dbReference type="EMBL" id="JH993103">
    <property type="protein sequence ID" value="EKX34757.1"/>
    <property type="molecule type" value="Genomic_DNA"/>
</dbReference>
<evidence type="ECO:0000259" key="3">
    <source>
        <dbReference type="PROSITE" id="PS51253"/>
    </source>
</evidence>